<feature type="transmembrane region" description="Helical" evidence="5">
    <location>
        <begin position="218"/>
        <end position="239"/>
    </location>
</feature>
<comment type="subcellular location">
    <subcellularLocation>
        <location evidence="5">Cell membrane</location>
        <topology evidence="5">Multi-pass membrane protein</topology>
    </subcellularLocation>
    <subcellularLocation>
        <location evidence="1">Membrane</location>
        <topology evidence="1">Multi-pass membrane protein</topology>
    </subcellularLocation>
</comment>
<feature type="transmembrane region" description="Helical" evidence="5">
    <location>
        <begin position="78"/>
        <end position="98"/>
    </location>
</feature>
<evidence type="ECO:0000256" key="2">
    <source>
        <dbReference type="ARBA" id="ARBA00022692"/>
    </source>
</evidence>
<sequence length="256" mass="28295">MSAAPDKEQTLFSHLLELRDRLLRAVIMVVLVFIPLAIFSSELFTWLSGPLLAHMPAGSSLIATEVAAPFLAPFKLSILLAVVISLPWILYQIWAFVAPGLYMNERRLVVPLLATSTSLFYLGMAFAYYVVFPVVFGFFVSVAPEGVAVMTDISRYLDFVLGMFMAFGIAFEVPVALFLLVWAGFTTPADLASYRPYVLVGAFAIAMLLTPPDMISQTLLAVPIFILYEAGIWGARLFVPGIREVEAQKAEQKRDE</sequence>
<dbReference type="NCBIfam" id="TIGR00945">
    <property type="entry name" value="tatC"/>
    <property type="match status" value="1"/>
</dbReference>
<comment type="similarity">
    <text evidence="5">Belongs to the TatC family.</text>
</comment>
<feature type="transmembrane region" description="Helical" evidence="5">
    <location>
        <begin position="119"/>
        <end position="139"/>
    </location>
</feature>
<dbReference type="PANTHER" id="PTHR30371:SF0">
    <property type="entry name" value="SEC-INDEPENDENT PROTEIN TRANSLOCASE PROTEIN TATC, CHLOROPLASTIC-RELATED"/>
    <property type="match status" value="1"/>
</dbReference>
<dbReference type="HAMAP" id="MF_00902">
    <property type="entry name" value="TatC"/>
    <property type="match status" value="1"/>
</dbReference>
<feature type="transmembrane region" description="Helical" evidence="5">
    <location>
        <begin position="159"/>
        <end position="182"/>
    </location>
</feature>
<feature type="transmembrane region" description="Helical" evidence="5">
    <location>
        <begin position="22"/>
        <end position="39"/>
    </location>
</feature>
<comment type="subunit">
    <text evidence="5">The Tat system comprises two distinct complexes: a TatABC complex, containing multiple copies of TatA, TatB and TatC subunits, and a separate TatA complex, containing only TatA subunits. Substrates initially bind to the TatABC complex, which probably triggers association of the separate TatA complex to form the active translocon.</text>
</comment>
<evidence type="ECO:0000256" key="4">
    <source>
        <dbReference type="ARBA" id="ARBA00023136"/>
    </source>
</evidence>
<keyword evidence="5" id="KW-0653">Protein transport</keyword>
<evidence type="ECO:0000256" key="1">
    <source>
        <dbReference type="ARBA" id="ARBA00004141"/>
    </source>
</evidence>
<keyword evidence="5" id="KW-1003">Cell membrane</keyword>
<keyword evidence="3 5" id="KW-1133">Transmembrane helix</keyword>
<comment type="caution">
    <text evidence="6">The sequence shown here is derived from an EMBL/GenBank/DDBJ whole genome shotgun (WGS) entry which is preliminary data.</text>
</comment>
<protein>
    <recommendedName>
        <fullName evidence="5">Sec-independent protein translocase protein TatC</fullName>
    </recommendedName>
</protein>
<dbReference type="InterPro" id="IPR002033">
    <property type="entry name" value="TatC"/>
</dbReference>
<accession>A0ABU3C092</accession>
<feature type="transmembrane region" description="Helical" evidence="5">
    <location>
        <begin position="194"/>
        <end position="212"/>
    </location>
</feature>
<comment type="function">
    <text evidence="5">Part of the twin-arginine translocation (Tat) system that transports large folded proteins containing a characteristic twin-arginine motif in their signal peptide across membranes. Together with TatB, TatC is part of a receptor directly interacting with Tat signal peptides.</text>
</comment>
<keyword evidence="5" id="KW-0811">Translocation</keyword>
<reference evidence="6 7" key="1">
    <citation type="submission" date="2023-09" db="EMBL/GenBank/DDBJ databases">
        <authorList>
            <person name="Rey-Velasco X."/>
        </authorList>
    </citation>
    <scope>NUCLEOTIDE SEQUENCE [LARGE SCALE GENOMIC DNA]</scope>
    <source>
        <strain evidence="6 7">W335</strain>
    </source>
</reference>
<dbReference type="Pfam" id="PF00902">
    <property type="entry name" value="TatC"/>
    <property type="match status" value="1"/>
</dbReference>
<dbReference type="PANTHER" id="PTHR30371">
    <property type="entry name" value="SEC-INDEPENDENT PROTEIN TRANSLOCASE PROTEIN TATC"/>
    <property type="match status" value="1"/>
</dbReference>
<name>A0ABU3C092_9GAMM</name>
<keyword evidence="7" id="KW-1185">Reference proteome</keyword>
<evidence type="ECO:0000256" key="5">
    <source>
        <dbReference type="HAMAP-Rule" id="MF_00902"/>
    </source>
</evidence>
<dbReference type="PRINTS" id="PR01840">
    <property type="entry name" value="TATCFAMILY"/>
</dbReference>
<evidence type="ECO:0000313" key="7">
    <source>
        <dbReference type="Proteomes" id="UP001251857"/>
    </source>
</evidence>
<evidence type="ECO:0000313" key="6">
    <source>
        <dbReference type="EMBL" id="MDT0634776.1"/>
    </source>
</evidence>
<dbReference type="RefSeq" id="WP_311652587.1">
    <property type="nucleotide sequence ID" value="NZ_JAVRIB010000006.1"/>
</dbReference>
<keyword evidence="5" id="KW-0813">Transport</keyword>
<dbReference type="EMBL" id="JAVRIB010000006">
    <property type="protein sequence ID" value="MDT0634776.1"/>
    <property type="molecule type" value="Genomic_DNA"/>
</dbReference>
<proteinExistence type="inferred from homology"/>
<gene>
    <name evidence="5 6" type="primary">tatC</name>
    <name evidence="6" type="ORF">RM532_07375</name>
</gene>
<keyword evidence="4 5" id="KW-0472">Membrane</keyword>
<evidence type="ECO:0000256" key="3">
    <source>
        <dbReference type="ARBA" id="ARBA00022989"/>
    </source>
</evidence>
<organism evidence="6 7">
    <name type="scientific">Spectribacter hydrogenoxidans</name>
    <dbReference type="NCBI Taxonomy" id="3075608"/>
    <lineage>
        <taxon>Bacteria</taxon>
        <taxon>Pseudomonadati</taxon>
        <taxon>Pseudomonadota</taxon>
        <taxon>Gammaproteobacteria</taxon>
        <taxon>Salinisphaerales</taxon>
        <taxon>Salinisphaeraceae</taxon>
        <taxon>Spectribacter</taxon>
    </lineage>
</organism>
<dbReference type="Proteomes" id="UP001251857">
    <property type="component" value="Unassembled WGS sequence"/>
</dbReference>
<keyword evidence="2 5" id="KW-0812">Transmembrane</keyword>